<feature type="region of interest" description="Disordered" evidence="1">
    <location>
        <begin position="29"/>
        <end position="55"/>
    </location>
</feature>
<accession>H1UUE2</accession>
<organism evidence="2">
    <name type="scientific">Drosophila melanogaster</name>
    <name type="common">Fruit fly</name>
    <dbReference type="NCBI Taxonomy" id="7227"/>
    <lineage>
        <taxon>Eukaryota</taxon>
        <taxon>Metazoa</taxon>
        <taxon>Ecdysozoa</taxon>
        <taxon>Arthropoda</taxon>
        <taxon>Hexapoda</taxon>
        <taxon>Insecta</taxon>
        <taxon>Pterygota</taxon>
        <taxon>Neoptera</taxon>
        <taxon>Endopterygota</taxon>
        <taxon>Diptera</taxon>
        <taxon>Brachycera</taxon>
        <taxon>Muscomorpha</taxon>
        <taxon>Ephydroidea</taxon>
        <taxon>Drosophilidae</taxon>
        <taxon>Drosophila</taxon>
        <taxon>Sophophora</taxon>
    </lineage>
</organism>
<gene>
    <name evidence="2" type="primary">app-RJ</name>
</gene>
<reference evidence="2" key="1">
    <citation type="submission" date="2012-01" db="EMBL/GenBank/DDBJ databases">
        <authorList>
            <person name="Carlson J."/>
            <person name="Booth B."/>
            <person name="Frise E."/>
            <person name="Sandler J."/>
            <person name="Wan K."/>
            <person name="Yu C."/>
            <person name="Celniker S."/>
        </authorList>
    </citation>
    <scope>NUCLEOTIDE SEQUENCE</scope>
</reference>
<dbReference type="EMBL" id="BT133026">
    <property type="protein sequence ID" value="AEX91663.1"/>
    <property type="molecule type" value="mRNA"/>
</dbReference>
<dbReference type="AlphaFoldDB" id="H1UUE2"/>
<evidence type="ECO:0000256" key="1">
    <source>
        <dbReference type="SAM" id="MobiDB-lite"/>
    </source>
</evidence>
<evidence type="ECO:0000313" key="2">
    <source>
        <dbReference type="EMBL" id="AEX91663.1"/>
    </source>
</evidence>
<proteinExistence type="evidence at transcript level"/>
<sequence length="55" mass="5994">ATHSPDVNPHLQTCVLLIWTHRHPLETGLTRSNRTKTSQTNSTPILTTVSGASSE</sequence>
<feature type="non-terminal residue" evidence="2">
    <location>
        <position position="1"/>
    </location>
</feature>
<name>H1UUE2_DROME</name>
<protein>
    <submittedName>
        <fullName evidence="2">MIP33421p1</fullName>
    </submittedName>
</protein>